<evidence type="ECO:0000256" key="7">
    <source>
        <dbReference type="ARBA" id="ARBA00022917"/>
    </source>
</evidence>
<dbReference type="PANTHER" id="PTHR37940:SF1">
    <property type="entry name" value="LYSINE--TRNA LIGASE"/>
    <property type="match status" value="1"/>
</dbReference>
<dbReference type="AlphaFoldDB" id="A0A934MK05"/>
<comment type="subcellular location">
    <subcellularLocation>
        <location evidence="1 10">Cytoplasm</location>
    </subcellularLocation>
</comment>
<dbReference type="GO" id="GO:0004824">
    <property type="term" value="F:lysine-tRNA ligase activity"/>
    <property type="evidence" value="ECO:0007669"/>
    <property type="project" value="UniProtKB-UniRule"/>
</dbReference>
<dbReference type="GO" id="GO:0000049">
    <property type="term" value="F:tRNA binding"/>
    <property type="evidence" value="ECO:0007669"/>
    <property type="project" value="InterPro"/>
</dbReference>
<accession>A0A934MK05</accession>
<keyword evidence="5 10" id="KW-0547">Nucleotide-binding</keyword>
<dbReference type="InterPro" id="IPR014729">
    <property type="entry name" value="Rossmann-like_a/b/a_fold"/>
</dbReference>
<dbReference type="NCBIfam" id="TIGR00467">
    <property type="entry name" value="lysS_arch"/>
    <property type="match status" value="1"/>
</dbReference>
<dbReference type="SUPFAM" id="SSF52374">
    <property type="entry name" value="Nucleotidylyl transferase"/>
    <property type="match status" value="1"/>
</dbReference>
<keyword evidence="8 10" id="KW-0030">Aminoacyl-tRNA synthetase</keyword>
<evidence type="ECO:0000256" key="10">
    <source>
        <dbReference type="HAMAP-Rule" id="MF_00177"/>
    </source>
</evidence>
<dbReference type="Proteomes" id="UP000602124">
    <property type="component" value="Unassembled WGS sequence"/>
</dbReference>
<keyword evidence="6 10" id="KW-0067">ATP-binding</keyword>
<dbReference type="PANTHER" id="PTHR37940">
    <property type="entry name" value="LYSINE--TRNA LIGASE"/>
    <property type="match status" value="1"/>
</dbReference>
<feature type="short sequence motif" description="'KMSKS' region" evidence="10">
    <location>
        <begin position="316"/>
        <end position="320"/>
    </location>
</feature>
<dbReference type="Gene3D" id="3.40.50.620">
    <property type="entry name" value="HUPs"/>
    <property type="match status" value="2"/>
</dbReference>
<keyword evidence="12" id="KW-1185">Reference proteome</keyword>
<comment type="caution">
    <text evidence="11">The sequence shown here is derived from an EMBL/GenBank/DDBJ whole genome shotgun (WGS) entry which is preliminary data.</text>
</comment>
<evidence type="ECO:0000313" key="11">
    <source>
        <dbReference type="EMBL" id="MBJ3784608.1"/>
    </source>
</evidence>
<evidence type="ECO:0000256" key="8">
    <source>
        <dbReference type="ARBA" id="ARBA00023146"/>
    </source>
</evidence>
<dbReference type="PROSITE" id="PS00178">
    <property type="entry name" value="AA_TRNA_LIGASE_I"/>
    <property type="match status" value="1"/>
</dbReference>
<keyword evidence="7 10" id="KW-0648">Protein biosynthesis</keyword>
<proteinExistence type="inferred from homology"/>
<dbReference type="Gene3D" id="1.10.10.350">
    <property type="match status" value="1"/>
</dbReference>
<keyword evidence="4 10" id="KW-0436">Ligase</keyword>
<dbReference type="EMBL" id="JAEKMH010000002">
    <property type="protein sequence ID" value="MBJ3784608.1"/>
    <property type="molecule type" value="Genomic_DNA"/>
</dbReference>
<sequence>MTGLRLFPSIPKGRCPVSPAALPELDPDFFAPAQTARAWPFEEARKLVKRLEKSGKGEALFETGYGPSGLPHIGTFGEVARTTMVRTAFRLLTRDQIPTRLLCFSDDMDGMRKIPDTVPSKEAMEPHLQKPLTSVPDPWTNEYASFGEHNNAMLRRFLDTFGFDYEFASATDYYKTGQFDTVLRLAAERYQAIMDVMLPTLGPERQATYSPFLPISPISGRVLYVPMKEVNAKDGTVTFEDEDGHDTTVPVTGGHVKLQWKPDFGMRWAALGVDFEMFGKDHQTNQHLYDKICAILGGTPPEHYVYELFLDAEGQKISKSKGNGLTIDEWLTYAPTESLGLYMFQKPRVAKRLHFDVIPRAVDEYFSFVAAYERQDAAQRLENPAFHVHYGNVPQVDMPVTFGLLLNLATASNPETPEVMWGYISAYAPGVSAKTHPHLDALVGYAMRYFRDFVQKNYRAPDEVERAALEALSETFGKLPAEASNEDIQNAALDVARGIERYQDHSKQGPNGGPGVSGDFFQMLYQVLIGQERGPRFGSFAALYGVENTRRLIARALAGELQASAQR</sequence>
<evidence type="ECO:0000256" key="2">
    <source>
        <dbReference type="ARBA" id="ARBA00005594"/>
    </source>
</evidence>
<dbReference type="HAMAP" id="MF_00177">
    <property type="entry name" value="Lys_tRNA_synth_class1"/>
    <property type="match status" value="1"/>
</dbReference>
<evidence type="ECO:0000256" key="3">
    <source>
        <dbReference type="ARBA" id="ARBA00022490"/>
    </source>
</evidence>
<evidence type="ECO:0000256" key="1">
    <source>
        <dbReference type="ARBA" id="ARBA00004496"/>
    </source>
</evidence>
<reference evidence="11" key="1">
    <citation type="submission" date="2020-12" db="EMBL/GenBank/DDBJ databases">
        <title>Devosia sp. MSA67 isolated from Mo River.</title>
        <authorList>
            <person name="Ma F."/>
            <person name="Zi Z."/>
        </authorList>
    </citation>
    <scope>NUCLEOTIDE SEQUENCE</scope>
    <source>
        <strain evidence="11">MSA67</strain>
    </source>
</reference>
<dbReference type="GO" id="GO:0006430">
    <property type="term" value="P:lysyl-tRNA aminoacylation"/>
    <property type="evidence" value="ECO:0007669"/>
    <property type="project" value="UniProtKB-UniRule"/>
</dbReference>
<dbReference type="Pfam" id="PF01921">
    <property type="entry name" value="tRNA-synt_1f"/>
    <property type="match status" value="1"/>
</dbReference>
<dbReference type="GO" id="GO:0005524">
    <property type="term" value="F:ATP binding"/>
    <property type="evidence" value="ECO:0007669"/>
    <property type="project" value="UniProtKB-UniRule"/>
</dbReference>
<protein>
    <recommendedName>
        <fullName evidence="10">Lysine--tRNA ligase</fullName>
        <ecNumber evidence="10">6.1.1.6</ecNumber>
    </recommendedName>
    <alternativeName>
        <fullName evidence="10">Lysyl-tRNA synthetase</fullName>
        <shortName evidence="10">LysRS</shortName>
    </alternativeName>
</protein>
<feature type="binding site" evidence="10">
    <location>
        <position position="319"/>
    </location>
    <ligand>
        <name>ATP</name>
        <dbReference type="ChEBI" id="CHEBI:30616"/>
    </ligand>
</feature>
<comment type="catalytic activity">
    <reaction evidence="9 10">
        <text>tRNA(Lys) + L-lysine + ATP = L-lysyl-tRNA(Lys) + AMP + diphosphate</text>
        <dbReference type="Rhea" id="RHEA:20792"/>
        <dbReference type="Rhea" id="RHEA-COMP:9696"/>
        <dbReference type="Rhea" id="RHEA-COMP:9697"/>
        <dbReference type="ChEBI" id="CHEBI:30616"/>
        <dbReference type="ChEBI" id="CHEBI:32551"/>
        <dbReference type="ChEBI" id="CHEBI:33019"/>
        <dbReference type="ChEBI" id="CHEBI:78442"/>
        <dbReference type="ChEBI" id="CHEBI:78529"/>
        <dbReference type="ChEBI" id="CHEBI:456215"/>
        <dbReference type="EC" id="6.1.1.6"/>
    </reaction>
</comment>
<dbReference type="GO" id="GO:0005737">
    <property type="term" value="C:cytoplasm"/>
    <property type="evidence" value="ECO:0007669"/>
    <property type="project" value="UniProtKB-SubCell"/>
</dbReference>
<evidence type="ECO:0000256" key="4">
    <source>
        <dbReference type="ARBA" id="ARBA00022598"/>
    </source>
</evidence>
<dbReference type="InterPro" id="IPR001412">
    <property type="entry name" value="aa-tRNA-synth_I_CS"/>
</dbReference>
<organism evidence="11 12">
    <name type="scientific">Devosia sediminis</name>
    <dbReference type="NCBI Taxonomy" id="2798801"/>
    <lineage>
        <taxon>Bacteria</taxon>
        <taxon>Pseudomonadati</taxon>
        <taxon>Pseudomonadota</taxon>
        <taxon>Alphaproteobacteria</taxon>
        <taxon>Hyphomicrobiales</taxon>
        <taxon>Devosiaceae</taxon>
        <taxon>Devosia</taxon>
    </lineage>
</organism>
<dbReference type="InterPro" id="IPR008925">
    <property type="entry name" value="aa_tRNA-synth_I_cd-bd_sf"/>
</dbReference>
<comment type="similarity">
    <text evidence="2 10">Belongs to the class-I aminoacyl-tRNA synthetase family.</text>
</comment>
<dbReference type="EC" id="6.1.1.6" evidence="10"/>
<gene>
    <name evidence="10" type="primary">lysS</name>
    <name evidence="11" type="ORF">JEQ47_07755</name>
</gene>
<name>A0A934MK05_9HYPH</name>
<dbReference type="NCBIfam" id="NF001968">
    <property type="entry name" value="PRK00750.1-2"/>
    <property type="match status" value="1"/>
</dbReference>
<evidence type="ECO:0000313" key="12">
    <source>
        <dbReference type="Proteomes" id="UP000602124"/>
    </source>
</evidence>
<dbReference type="InterPro" id="IPR020751">
    <property type="entry name" value="aa-tRNA-synth_I_codon-bd_sub2"/>
</dbReference>
<dbReference type="SUPFAM" id="SSF48163">
    <property type="entry name" value="An anticodon-binding domain of class I aminoacyl-tRNA synthetases"/>
    <property type="match status" value="1"/>
</dbReference>
<evidence type="ECO:0000256" key="5">
    <source>
        <dbReference type="ARBA" id="ARBA00022741"/>
    </source>
</evidence>
<keyword evidence="3 10" id="KW-0963">Cytoplasm</keyword>
<feature type="short sequence motif" description="'HIGH' region" evidence="10">
    <location>
        <begin position="67"/>
        <end position="75"/>
    </location>
</feature>
<evidence type="ECO:0000256" key="9">
    <source>
        <dbReference type="ARBA" id="ARBA00048573"/>
    </source>
</evidence>
<evidence type="ECO:0000256" key="6">
    <source>
        <dbReference type="ARBA" id="ARBA00022840"/>
    </source>
</evidence>
<dbReference type="InterPro" id="IPR002904">
    <property type="entry name" value="Lys-tRNA-ligase"/>
</dbReference>